<evidence type="ECO:0000256" key="1">
    <source>
        <dbReference type="ARBA" id="ARBA00004613"/>
    </source>
</evidence>
<dbReference type="GO" id="GO:0005576">
    <property type="term" value="C:extracellular region"/>
    <property type="evidence" value="ECO:0007669"/>
    <property type="project" value="UniProtKB-SubCell"/>
</dbReference>
<dbReference type="InterPro" id="IPR053308">
    <property type="entry name" value="Vago-like"/>
</dbReference>
<dbReference type="PANTHER" id="PTHR39957">
    <property type="entry name" value="AT09846P1-RELATED"/>
    <property type="match status" value="1"/>
</dbReference>
<evidence type="ECO:0000256" key="2">
    <source>
        <dbReference type="ARBA" id="ARBA00022525"/>
    </source>
</evidence>
<feature type="signal peptide" evidence="3">
    <location>
        <begin position="1"/>
        <end position="18"/>
    </location>
</feature>
<dbReference type="InterPro" id="IPR029277">
    <property type="entry name" value="SVWC_dom"/>
</dbReference>
<dbReference type="AlphaFoldDB" id="W8BGN8"/>
<dbReference type="EMBL" id="GAMC01010423">
    <property type="protein sequence ID" value="JAB96132.1"/>
    <property type="molecule type" value="mRNA"/>
</dbReference>
<dbReference type="EMBL" id="GAMC01010422">
    <property type="protein sequence ID" value="JAB96133.1"/>
    <property type="molecule type" value="mRNA"/>
</dbReference>
<evidence type="ECO:0000313" key="5">
    <source>
        <dbReference type="EMBL" id="JAB96133.1"/>
    </source>
</evidence>
<dbReference type="Pfam" id="PF15430">
    <property type="entry name" value="SVWC"/>
    <property type="match status" value="1"/>
</dbReference>
<accession>W8BGN8</accession>
<organism evidence="5">
    <name type="scientific">Ceratitis capitata</name>
    <name type="common">Mediterranean fruit fly</name>
    <name type="synonym">Tephritis capitata</name>
    <dbReference type="NCBI Taxonomy" id="7213"/>
    <lineage>
        <taxon>Eukaryota</taxon>
        <taxon>Metazoa</taxon>
        <taxon>Ecdysozoa</taxon>
        <taxon>Arthropoda</taxon>
        <taxon>Hexapoda</taxon>
        <taxon>Insecta</taxon>
        <taxon>Pterygota</taxon>
        <taxon>Neoptera</taxon>
        <taxon>Endopterygota</taxon>
        <taxon>Diptera</taxon>
        <taxon>Brachycera</taxon>
        <taxon>Muscomorpha</taxon>
        <taxon>Tephritoidea</taxon>
        <taxon>Tephritidae</taxon>
        <taxon>Ceratitis</taxon>
        <taxon>Ceratitis</taxon>
    </lineage>
</organism>
<protein>
    <recommendedName>
        <fullName evidence="4">Single domain-containing protein</fullName>
    </recommendedName>
</protein>
<proteinExistence type="evidence at transcript level"/>
<reference evidence="5" key="2">
    <citation type="journal article" date="2014" name="BMC Genomics">
        <title>A genomic perspective to assessing quality of mass-reared SIT flies used in Mediterranean fruit fly (Ceratitis capitata) eradication in California.</title>
        <authorList>
            <person name="Calla B."/>
            <person name="Hall B."/>
            <person name="Hou S."/>
            <person name="Geib S.M."/>
        </authorList>
    </citation>
    <scope>NUCLEOTIDE SEQUENCE</scope>
</reference>
<feature type="chain" id="PRO_5007737058" description="Single domain-containing protein" evidence="3">
    <location>
        <begin position="19"/>
        <end position="107"/>
    </location>
</feature>
<comment type="subcellular location">
    <subcellularLocation>
        <location evidence="1">Secreted</location>
    </subcellularLocation>
</comment>
<reference evidence="5" key="1">
    <citation type="submission" date="2013-07" db="EMBL/GenBank/DDBJ databases">
        <authorList>
            <person name="Geib S."/>
        </authorList>
    </citation>
    <scope>NUCLEOTIDE SEQUENCE</scope>
</reference>
<evidence type="ECO:0000259" key="4">
    <source>
        <dbReference type="SMART" id="SM01318"/>
    </source>
</evidence>
<dbReference type="PANTHER" id="PTHR39957:SF2">
    <property type="entry name" value="GEO11553P1"/>
    <property type="match status" value="1"/>
</dbReference>
<evidence type="ECO:0000256" key="3">
    <source>
        <dbReference type="SAM" id="SignalP"/>
    </source>
</evidence>
<name>W8BGN8_CERCA</name>
<sequence>MSPLLILVTMTCLPLSWAFSTQYYGNTKHPIQPKHCYYEELDLAVPVNKTLYPTDIEFECITVTCRHDYVLMIKHCDRYLLRPGCIEKPPDYSKPYPDCCTQIKCSD</sequence>
<keyword evidence="3" id="KW-0732">Signal</keyword>
<dbReference type="SMART" id="SM01318">
    <property type="entry name" value="SVWC"/>
    <property type="match status" value="1"/>
</dbReference>
<dbReference type="OrthoDB" id="7390288at2759"/>
<keyword evidence="2" id="KW-0964">Secreted</keyword>
<feature type="domain" description="Single" evidence="4">
    <location>
        <begin position="36"/>
        <end position="105"/>
    </location>
</feature>